<evidence type="ECO:0000256" key="1">
    <source>
        <dbReference type="ARBA" id="ARBA00009986"/>
    </source>
</evidence>
<reference evidence="7" key="1">
    <citation type="journal article" date="2006" name="Proc. Natl. Acad. Sci. U.S.A.">
        <title>The complete genome of Rhodococcus sp. RHA1 provides insights into a catabolic powerhouse.</title>
        <authorList>
            <person name="McLeod M.P."/>
            <person name="Warren R.L."/>
            <person name="Hsiao W.W.L."/>
            <person name="Araki N."/>
            <person name="Myhre M."/>
            <person name="Fernandes C."/>
            <person name="Miyazawa D."/>
            <person name="Wong W."/>
            <person name="Lillquist A.L."/>
            <person name="Wang D."/>
            <person name="Dosanjh M."/>
            <person name="Hara H."/>
            <person name="Petrescu A."/>
            <person name="Morin R.D."/>
            <person name="Yang G."/>
            <person name="Stott J.M."/>
            <person name="Schein J.E."/>
            <person name="Shin H."/>
            <person name="Smailus D."/>
            <person name="Siddiqui A.S."/>
            <person name="Marra M.A."/>
            <person name="Jones S.J.M."/>
            <person name="Holt R."/>
            <person name="Brinkman F.S.L."/>
            <person name="Miyauchi K."/>
            <person name="Fukuda M."/>
            <person name="Davies J.E."/>
            <person name="Mohn W.W."/>
            <person name="Eltis L.D."/>
        </authorList>
    </citation>
    <scope>NUCLEOTIDE SEQUENCE [LARGE SCALE GENOMIC DNA]</scope>
    <source>
        <strain evidence="7">RHA1</strain>
    </source>
</reference>
<dbReference type="InterPro" id="IPR016163">
    <property type="entry name" value="Ald_DH_C"/>
</dbReference>
<gene>
    <name evidence="6" type="ordered locus">RHA1_ro11177</name>
</gene>
<dbReference type="PANTHER" id="PTHR42804">
    <property type="entry name" value="ALDEHYDE DEHYDROGENASE"/>
    <property type="match status" value="1"/>
</dbReference>
<dbReference type="PATRIC" id="fig|101510.16.peg.8996"/>
<evidence type="ECO:0000313" key="6">
    <source>
        <dbReference type="EMBL" id="ABH00824.1"/>
    </source>
</evidence>
<dbReference type="InterPro" id="IPR016162">
    <property type="entry name" value="Ald_DH_N"/>
</dbReference>
<accession>Q0RV62</accession>
<sequence>MSLSVSSYDRLYLAGRWSDADQPTVEVRNPATGEVVTRIAVATLENADAAVAAATQLHEDRTWADLSFGERADRLDAIADAIERRTEELTRIYAEDQGGLVSLAPFVIGQSVGVFRGTAKLARGMDNSPSRRSGSGSDVLIHRVPVGPVLASVPWNGPLILAAVKVATALAAGCPVIVKVDVQTPLASFLLAEAIDEVGLPPGLISVLPAEVDVAKHLVSHPGVKHVSFTGSTAVGKDVMRAAAENMTRLTLELGGKSAAIVLDDFDPASAPMLVPGCLAQTGQVCTTFSRLLVPAERFEEWKAALVHVFSSLKIGDPTDPATVVGPLVSAQQLEKTEYYVSLAREEGTIIAGGQRPDGFDGGYWYEPTLVTDVEPDSRIAREEVFGPVTVLLPFQDLDDAIRIANDSEYGLAAGIFTNDVDQAVKIAPHLTAGAVSINNFGANFLEPFGGFGASGIGREGGIEGIESFLETMQIQFPMAIGF</sequence>
<dbReference type="Pfam" id="PF00171">
    <property type="entry name" value="Aldedh"/>
    <property type="match status" value="1"/>
</dbReference>
<dbReference type="InterPro" id="IPR016161">
    <property type="entry name" value="Ald_DH/histidinol_DH"/>
</dbReference>
<evidence type="ECO:0000259" key="5">
    <source>
        <dbReference type="Pfam" id="PF00171"/>
    </source>
</evidence>
<keyword evidence="6" id="KW-0614">Plasmid</keyword>
<keyword evidence="2 4" id="KW-0560">Oxidoreductase</keyword>
<dbReference type="EC" id="1.2.1.-" evidence="6"/>
<dbReference type="HOGENOM" id="CLU_005391_0_0_11"/>
<dbReference type="KEGG" id="rha:RHA1_ro11177"/>
<evidence type="ECO:0000256" key="3">
    <source>
        <dbReference type="PROSITE-ProRule" id="PRU10007"/>
    </source>
</evidence>
<dbReference type="FunFam" id="3.40.605.10:FF:000007">
    <property type="entry name" value="NAD/NADP-dependent betaine aldehyde dehydrogenase"/>
    <property type="match status" value="1"/>
</dbReference>
<geneLocation type="plasmid" evidence="6 7">
    <name>pRHL3</name>
</geneLocation>
<dbReference type="Gene3D" id="3.40.605.10">
    <property type="entry name" value="Aldehyde Dehydrogenase, Chain A, domain 1"/>
    <property type="match status" value="1"/>
</dbReference>
<dbReference type="EMBL" id="CP000434">
    <property type="protein sequence ID" value="ABH00824.1"/>
    <property type="molecule type" value="Genomic_DNA"/>
</dbReference>
<evidence type="ECO:0000256" key="2">
    <source>
        <dbReference type="ARBA" id="ARBA00023002"/>
    </source>
</evidence>
<dbReference type="SUPFAM" id="SSF53720">
    <property type="entry name" value="ALDH-like"/>
    <property type="match status" value="1"/>
</dbReference>
<name>Q0RV62_RHOJR</name>
<dbReference type="InterPro" id="IPR015590">
    <property type="entry name" value="Aldehyde_DH_dom"/>
</dbReference>
<evidence type="ECO:0000256" key="4">
    <source>
        <dbReference type="RuleBase" id="RU003345"/>
    </source>
</evidence>
<dbReference type="PANTHER" id="PTHR42804:SF1">
    <property type="entry name" value="ALDEHYDE DEHYDROGENASE-RELATED"/>
    <property type="match status" value="1"/>
</dbReference>
<dbReference type="InterPro" id="IPR029510">
    <property type="entry name" value="Ald_DH_CS_GLU"/>
</dbReference>
<feature type="domain" description="Aldehyde dehydrogenase" evidence="5">
    <location>
        <begin position="17"/>
        <end position="474"/>
    </location>
</feature>
<dbReference type="PROSITE" id="PS00687">
    <property type="entry name" value="ALDEHYDE_DEHYDR_GLU"/>
    <property type="match status" value="1"/>
</dbReference>
<dbReference type="eggNOG" id="COG1012">
    <property type="taxonomic scope" value="Bacteria"/>
</dbReference>
<dbReference type="Gene3D" id="3.40.309.10">
    <property type="entry name" value="Aldehyde Dehydrogenase, Chain A, domain 2"/>
    <property type="match status" value="1"/>
</dbReference>
<dbReference type="Proteomes" id="UP000008710">
    <property type="component" value="Plasmid pRHL3"/>
</dbReference>
<feature type="active site" evidence="3">
    <location>
        <position position="253"/>
    </location>
</feature>
<dbReference type="AlphaFoldDB" id="Q0RV62"/>
<evidence type="ECO:0000313" key="7">
    <source>
        <dbReference type="Proteomes" id="UP000008710"/>
    </source>
</evidence>
<comment type="similarity">
    <text evidence="1 4">Belongs to the aldehyde dehydrogenase family.</text>
</comment>
<protein>
    <submittedName>
        <fullName evidence="6">Aldehyde dehydrogenase</fullName>
        <ecNumber evidence="6">1.2.1.-</ecNumber>
    </submittedName>
</protein>
<dbReference type="GO" id="GO:0016620">
    <property type="term" value="F:oxidoreductase activity, acting on the aldehyde or oxo group of donors, NAD or NADP as acceptor"/>
    <property type="evidence" value="ECO:0007669"/>
    <property type="project" value="InterPro"/>
</dbReference>
<organism evidence="6 7">
    <name type="scientific">Rhodococcus jostii (strain RHA1)</name>
    <dbReference type="NCBI Taxonomy" id="101510"/>
    <lineage>
        <taxon>Bacteria</taxon>
        <taxon>Bacillati</taxon>
        <taxon>Actinomycetota</taxon>
        <taxon>Actinomycetes</taxon>
        <taxon>Mycobacteriales</taxon>
        <taxon>Nocardiaceae</taxon>
        <taxon>Rhodococcus</taxon>
    </lineage>
</organism>
<proteinExistence type="inferred from homology"/>
<dbReference type="RefSeq" id="WP_011600451.1">
    <property type="nucleotide sequence ID" value="NC_008271.1"/>
</dbReference>